<organism evidence="1 2">
    <name type="scientific">Mycolicibacterium hassiacum (strain DSM 44199 / CIP 105218 / JCM 12690 / 3849)</name>
    <name type="common">Mycobacterium hassiacum</name>
    <dbReference type="NCBI Taxonomy" id="1122247"/>
    <lineage>
        <taxon>Bacteria</taxon>
        <taxon>Bacillati</taxon>
        <taxon>Actinomycetota</taxon>
        <taxon>Actinomycetes</taxon>
        <taxon>Mycobacteriales</taxon>
        <taxon>Mycobacteriaceae</taxon>
        <taxon>Mycolicibacterium</taxon>
    </lineage>
</organism>
<accession>K5BBB4</accession>
<proteinExistence type="predicted"/>
<dbReference type="eggNOG" id="ENOG5031FBN">
    <property type="taxonomic scope" value="Bacteria"/>
</dbReference>
<reference evidence="1 2" key="1">
    <citation type="journal article" date="2012" name="J. Bacteriol.">
        <title>Genome sequence of Mycobacterium hassiacum DSM 44199, a rare source of heat-stable mycobacterial proteins.</title>
        <authorList>
            <person name="Tiago I."/>
            <person name="Maranha A."/>
            <person name="Mendes V."/>
            <person name="Alarico S."/>
            <person name="Moynihan P.J."/>
            <person name="Clarke A.J."/>
            <person name="Macedo-Ribeiro S."/>
            <person name="Pereira P.J."/>
            <person name="Empadinhas N."/>
        </authorList>
    </citation>
    <scope>NUCLEOTIDE SEQUENCE [LARGE SCALE GENOMIC DNA]</scope>
    <source>
        <strain evidence="2">DSM 44199 / CIP 105218 / JCM 12690 / 3849</strain>
    </source>
</reference>
<dbReference type="Proteomes" id="UP000006265">
    <property type="component" value="Unassembled WGS sequence"/>
</dbReference>
<evidence type="ECO:0000313" key="1">
    <source>
        <dbReference type="EMBL" id="EKF23695.1"/>
    </source>
</evidence>
<evidence type="ECO:0000313" key="2">
    <source>
        <dbReference type="Proteomes" id="UP000006265"/>
    </source>
</evidence>
<gene>
    <name evidence="1" type="ORF">C731_2319</name>
</gene>
<dbReference type="EMBL" id="AMRA01000057">
    <property type="protein sequence ID" value="EKF23695.1"/>
    <property type="molecule type" value="Genomic_DNA"/>
</dbReference>
<sequence>MPETKAWSGEAHNAATAMFQRAEARTGEFSRYASAVAAALTEGATAIGSARTALLNKVDSIESGGQLYVNEQWVVLITGAPMTAEQAADLERRAQAEQTAVNTLLVDVGAADDNTASKIMNAARPHGFEAPDPHDLGSLMTGQTQQPPNEVPDPLNPLGLLQQAAIRDADMTTTVRETTERKIYNQETGEEIATEITLYMQDGSKTVRTVYNKPDFPDRTPKTVEERFDKNGNKVWTVSSLKWHESKNPALRDPLDGAATTVIEFSNGTSVEFIFWPDDRPPSIYVHDPSGIQQDIPLNLLNHPVLNTASAGFSGLEKYAEKGIPFLSSDISKKVQVGAKYGGPGIAIATALWDIAAADNGFQRCVATAEAVGSLTAGTIAGLLGLPTGPATAFALSLLTSAGGQAIGNWVGNTFCPR</sequence>
<dbReference type="AlphaFoldDB" id="K5BBB4"/>
<dbReference type="PATRIC" id="fig|1122247.3.peg.2230"/>
<comment type="caution">
    <text evidence="1">The sequence shown here is derived from an EMBL/GenBank/DDBJ whole genome shotgun (WGS) entry which is preliminary data.</text>
</comment>
<protein>
    <submittedName>
        <fullName evidence="1">Uncharacterized protein</fullName>
    </submittedName>
</protein>
<dbReference type="STRING" id="1122247.GCA_000379865_03794"/>
<keyword evidence="2" id="KW-1185">Reference proteome</keyword>
<name>K5BBB4_MYCHD</name>
<dbReference type="RefSeq" id="WP_005627684.1">
    <property type="nucleotide sequence ID" value="NZ_AMRA01000057.1"/>
</dbReference>